<comment type="similarity">
    <text evidence="1 6 7">Belongs to the acetokinase family.</text>
</comment>
<dbReference type="PANTHER" id="PTHR21060">
    <property type="entry name" value="ACETATE KINASE"/>
    <property type="match status" value="1"/>
</dbReference>
<dbReference type="InterPro" id="IPR043129">
    <property type="entry name" value="ATPase_NBD"/>
</dbReference>
<dbReference type="GO" id="GO:0005524">
    <property type="term" value="F:ATP binding"/>
    <property type="evidence" value="ECO:0007669"/>
    <property type="project" value="UniProtKB-KW"/>
</dbReference>
<keyword evidence="2 6" id="KW-0808">Transferase</keyword>
<dbReference type="Pfam" id="PF00871">
    <property type="entry name" value="Acetate_kinase"/>
    <property type="match status" value="1"/>
</dbReference>
<feature type="site" description="Transition state stabilizer" evidence="6">
    <location>
        <position position="239"/>
    </location>
</feature>
<dbReference type="NCBIfam" id="NF005520">
    <property type="entry name" value="PRK07157.1"/>
    <property type="match status" value="1"/>
</dbReference>
<dbReference type="Gene3D" id="3.30.420.40">
    <property type="match status" value="2"/>
</dbReference>
<organism evidence="8">
    <name type="scientific">Mesomycoplasma hyopneumoniae</name>
    <name type="common">Mycoplasma hyopneumoniae</name>
    <dbReference type="NCBI Taxonomy" id="2099"/>
    <lineage>
        <taxon>Bacteria</taxon>
        <taxon>Bacillati</taxon>
        <taxon>Mycoplasmatota</taxon>
        <taxon>Mycoplasmoidales</taxon>
        <taxon>Metamycoplasmataceae</taxon>
        <taxon>Mesomycoplasma</taxon>
    </lineage>
</organism>
<dbReference type="NCBIfam" id="TIGR00016">
    <property type="entry name" value="ackA"/>
    <property type="match status" value="1"/>
</dbReference>
<dbReference type="EC" id="2.7.2.1" evidence="6"/>
<dbReference type="PANTHER" id="PTHR21060:SF15">
    <property type="entry name" value="ACETATE KINASE-RELATED"/>
    <property type="match status" value="1"/>
</dbReference>
<reference evidence="8" key="1">
    <citation type="submission" date="2001-03" db="EMBL/GenBank/DDBJ databases">
        <authorList>
            <person name="Liao X."/>
            <person name="Papazisi L."/>
            <person name="Geary S.J."/>
        </authorList>
    </citation>
    <scope>NUCLEOTIDE SEQUENCE</scope>
    <source>
        <strain evidence="8">ISU 232</strain>
    </source>
</reference>
<feature type="binding site" evidence="6">
    <location>
        <begin position="281"/>
        <end position="283"/>
    </location>
    <ligand>
        <name>ATP</name>
        <dbReference type="ChEBI" id="CHEBI:30616"/>
    </ligand>
</feature>
<dbReference type="SUPFAM" id="SSF53067">
    <property type="entry name" value="Actin-like ATPase domain"/>
    <property type="match status" value="2"/>
</dbReference>
<keyword evidence="6" id="KW-0963">Cytoplasm</keyword>
<evidence type="ECO:0000313" key="8">
    <source>
        <dbReference type="EMBL" id="AAK51090.1"/>
    </source>
</evidence>
<feature type="binding site" evidence="6">
    <location>
        <position position="91"/>
    </location>
    <ligand>
        <name>substrate</name>
    </ligand>
</feature>
<proteinExistence type="inferred from homology"/>
<evidence type="ECO:0000256" key="3">
    <source>
        <dbReference type="ARBA" id="ARBA00022741"/>
    </source>
</evidence>
<accession>Q93T71</accession>
<dbReference type="PIRSF" id="PIRSF000722">
    <property type="entry name" value="Acetate_prop_kin"/>
    <property type="match status" value="1"/>
</dbReference>
<evidence type="ECO:0000256" key="1">
    <source>
        <dbReference type="ARBA" id="ARBA00008748"/>
    </source>
</evidence>
<dbReference type="GO" id="GO:0006085">
    <property type="term" value="P:acetyl-CoA biosynthetic process"/>
    <property type="evidence" value="ECO:0007669"/>
    <property type="project" value="UniProtKB-UniRule"/>
</dbReference>
<evidence type="ECO:0000256" key="2">
    <source>
        <dbReference type="ARBA" id="ARBA00022679"/>
    </source>
</evidence>
<dbReference type="AlphaFoldDB" id="Q93T71"/>
<dbReference type="HAMAP" id="MF_00020">
    <property type="entry name" value="Acetate_kinase"/>
    <property type="match status" value="1"/>
</dbReference>
<comment type="function">
    <text evidence="6">Catalyzes the formation of acetyl phosphate from acetate and ATP. Can also catalyze the reverse reaction.</text>
</comment>
<dbReference type="EMBL" id="AF363638">
    <property type="protein sequence ID" value="AAK51090.1"/>
    <property type="molecule type" value="Genomic_DNA"/>
</dbReference>
<comment type="pathway">
    <text evidence="6">Metabolic intermediate biosynthesis; acetyl-CoA biosynthesis; acetyl-CoA from acetate: step 1/2.</text>
</comment>
<feature type="binding site" evidence="6">
    <location>
        <position position="10"/>
    </location>
    <ligand>
        <name>Mg(2+)</name>
        <dbReference type="ChEBI" id="CHEBI:18420"/>
    </ligand>
</feature>
<feature type="site" description="Transition state stabilizer" evidence="6">
    <location>
        <position position="180"/>
    </location>
</feature>
<feature type="active site" description="Proton donor/acceptor" evidence="6">
    <location>
        <position position="148"/>
    </location>
</feature>
<comment type="subunit">
    <text evidence="6">Homodimer.</text>
</comment>
<comment type="catalytic activity">
    <reaction evidence="6">
        <text>acetate + ATP = acetyl phosphate + ADP</text>
        <dbReference type="Rhea" id="RHEA:11352"/>
        <dbReference type="ChEBI" id="CHEBI:22191"/>
        <dbReference type="ChEBI" id="CHEBI:30089"/>
        <dbReference type="ChEBI" id="CHEBI:30616"/>
        <dbReference type="ChEBI" id="CHEBI:456216"/>
        <dbReference type="EC" id="2.7.2.1"/>
    </reaction>
</comment>
<name>Q93T71_MESHO</name>
<comment type="subcellular location">
    <subcellularLocation>
        <location evidence="6">Cytoplasm</location>
    </subcellularLocation>
</comment>
<keyword evidence="3 6" id="KW-0547">Nucleotide-binding</keyword>
<dbReference type="InterPro" id="IPR000890">
    <property type="entry name" value="Aliphatic_acid_kin_short-chain"/>
</dbReference>
<keyword evidence="4 6" id="KW-0418">Kinase</keyword>
<evidence type="ECO:0000256" key="5">
    <source>
        <dbReference type="ARBA" id="ARBA00022840"/>
    </source>
</evidence>
<keyword evidence="6" id="KW-0479">Metal-binding</keyword>
<evidence type="ECO:0000256" key="7">
    <source>
        <dbReference type="RuleBase" id="RU003835"/>
    </source>
</evidence>
<dbReference type="InterPro" id="IPR023865">
    <property type="entry name" value="Aliphatic_acid_kinase_CS"/>
</dbReference>
<feature type="binding site" evidence="6">
    <location>
        <position position="389"/>
    </location>
    <ligand>
        <name>Mg(2+)</name>
        <dbReference type="ChEBI" id="CHEBI:18420"/>
    </ligand>
</feature>
<dbReference type="UniPathway" id="UPA00340">
    <property type="reaction ID" value="UER00458"/>
</dbReference>
<dbReference type="InterPro" id="IPR004372">
    <property type="entry name" value="Ac/propionate_kinase"/>
</dbReference>
<evidence type="ECO:0000256" key="6">
    <source>
        <dbReference type="HAMAP-Rule" id="MF_00020"/>
    </source>
</evidence>
<dbReference type="GO" id="GO:0008776">
    <property type="term" value="F:acetate kinase activity"/>
    <property type="evidence" value="ECO:0007669"/>
    <property type="project" value="UniProtKB-UniRule"/>
</dbReference>
<gene>
    <name evidence="6 8" type="primary">ackA</name>
</gene>
<dbReference type="GO" id="GO:0005737">
    <property type="term" value="C:cytoplasm"/>
    <property type="evidence" value="ECO:0007669"/>
    <property type="project" value="UniProtKB-SubCell"/>
</dbReference>
<evidence type="ECO:0000256" key="4">
    <source>
        <dbReference type="ARBA" id="ARBA00022777"/>
    </source>
</evidence>
<comment type="cofactor">
    <cofactor evidence="6">
        <name>Mg(2+)</name>
        <dbReference type="ChEBI" id="CHEBI:18420"/>
    </cofactor>
    <cofactor evidence="6">
        <name>Mn(2+)</name>
        <dbReference type="ChEBI" id="CHEBI:29035"/>
    </cofactor>
    <text evidence="6">Mg(2+). Can also accept Mn(2+).</text>
</comment>
<keyword evidence="6" id="KW-0460">Magnesium</keyword>
<dbReference type="PRINTS" id="PR00471">
    <property type="entry name" value="ACETATEKNASE"/>
</dbReference>
<sequence length="403" mass="44119">MVKAKILVVNAGSSSIKWQIFQKENLELLGVGLIERIGLEDGLIKMSFGKKDYKYKDNFANHSQALAVQIAFWKENQLVENLEEFQLVGFRIVHGGASFKAPAKLDQMAISKIEAAAKFAPLHNPGALATIKAVKELIPNAKLAASFDTAFHGTIPKINYTYPIKAEIADKYGIRKYGFHGISHKFITTQVEKIYDSDKVNFVNMHIGNGISLCAIKNSQSLDTSMGMTPLAGVAMGTRSGDIDPSIIPYLANEASFSFSEIDHLLNKNSGLLGLSGVSSDLRDVISAKNSGNLEASFALEVYVQKIVDYLVNYINKVGKNIKALVFTGGVGENSAFIRSLVIEKVQIPGLNLVLDQEKNLKPIPEFGPIEKISAPESDLDIFVIKTNEELLIAKNTISVWEN</sequence>
<protein>
    <recommendedName>
        <fullName evidence="6">Acetate kinase</fullName>
        <ecNumber evidence="6">2.7.2.1</ecNumber>
    </recommendedName>
    <alternativeName>
        <fullName evidence="6">Acetokinase</fullName>
    </alternativeName>
</protein>
<dbReference type="PROSITE" id="PS01075">
    <property type="entry name" value="ACETATE_KINASE_1"/>
    <property type="match status" value="1"/>
</dbReference>
<dbReference type="GO" id="GO:0006083">
    <property type="term" value="P:acetate metabolic process"/>
    <property type="evidence" value="ECO:0007669"/>
    <property type="project" value="TreeGrafter"/>
</dbReference>
<feature type="binding site" evidence="6">
    <location>
        <position position="17"/>
    </location>
    <ligand>
        <name>ATP</name>
        <dbReference type="ChEBI" id="CHEBI:30616"/>
    </ligand>
</feature>
<feature type="binding site" evidence="6">
    <location>
        <begin position="330"/>
        <end position="334"/>
    </location>
    <ligand>
        <name>ATP</name>
        <dbReference type="ChEBI" id="CHEBI:30616"/>
    </ligand>
</feature>
<feature type="binding site" evidence="6">
    <location>
        <begin position="206"/>
        <end position="210"/>
    </location>
    <ligand>
        <name>ATP</name>
        <dbReference type="ChEBI" id="CHEBI:30616"/>
    </ligand>
</feature>
<keyword evidence="5 6" id="KW-0067">ATP-binding</keyword>
<dbReference type="GO" id="GO:0000287">
    <property type="term" value="F:magnesium ion binding"/>
    <property type="evidence" value="ECO:0007669"/>
    <property type="project" value="UniProtKB-UniRule"/>
</dbReference>